<feature type="transmembrane region" description="Helical" evidence="1">
    <location>
        <begin position="313"/>
        <end position="335"/>
    </location>
</feature>
<keyword evidence="1" id="KW-0472">Membrane</keyword>
<reference evidence="3 4" key="1">
    <citation type="submission" date="2019-07" db="EMBL/GenBank/DDBJ databases">
        <title>Serratia dokdonensis sp. nov., an elicitor of systemic resistance in Nicotiana Tabacum.</title>
        <authorList>
            <person name="Son J.-S."/>
            <person name="Hwang Y.-J."/>
            <person name="Lee S.-Y."/>
            <person name="Ghim S.-Y."/>
        </authorList>
    </citation>
    <scope>NUCLEOTIDE SEQUENCE [LARGE SCALE GENOMIC DNA]</scope>
    <source>
        <strain evidence="3 4">KUDC3025</strain>
    </source>
</reference>
<feature type="transmembrane region" description="Helical" evidence="1">
    <location>
        <begin position="46"/>
        <end position="64"/>
    </location>
</feature>
<evidence type="ECO:0000313" key="4">
    <source>
        <dbReference type="Proteomes" id="UP000430368"/>
    </source>
</evidence>
<dbReference type="GO" id="GO:0016746">
    <property type="term" value="F:acyltransferase activity"/>
    <property type="evidence" value="ECO:0007669"/>
    <property type="project" value="UniProtKB-KW"/>
</dbReference>
<keyword evidence="3" id="KW-0808">Transferase</keyword>
<evidence type="ECO:0000313" key="3">
    <source>
        <dbReference type="EMBL" id="QHA89214.1"/>
    </source>
</evidence>
<feature type="transmembrane region" description="Helical" evidence="1">
    <location>
        <begin position="347"/>
        <end position="368"/>
    </location>
</feature>
<keyword evidence="1" id="KW-0812">Transmembrane</keyword>
<proteinExistence type="predicted"/>
<evidence type="ECO:0000259" key="2">
    <source>
        <dbReference type="Pfam" id="PF01757"/>
    </source>
</evidence>
<feature type="transmembrane region" description="Helical" evidence="1">
    <location>
        <begin position="126"/>
        <end position="148"/>
    </location>
</feature>
<feature type="transmembrane region" description="Helical" evidence="1">
    <location>
        <begin position="84"/>
        <end position="105"/>
    </location>
</feature>
<dbReference type="Pfam" id="PF01757">
    <property type="entry name" value="Acyl_transf_3"/>
    <property type="match status" value="1"/>
</dbReference>
<evidence type="ECO:0000256" key="1">
    <source>
        <dbReference type="SAM" id="Phobius"/>
    </source>
</evidence>
<feature type="transmembrane region" description="Helical" evidence="1">
    <location>
        <begin position="281"/>
        <end position="301"/>
    </location>
</feature>
<dbReference type="PANTHER" id="PTHR23028">
    <property type="entry name" value="ACETYLTRANSFERASE"/>
    <property type="match status" value="1"/>
</dbReference>
<keyword evidence="1" id="KW-1133">Transmembrane helix</keyword>
<feature type="transmembrane region" description="Helical" evidence="1">
    <location>
        <begin position="257"/>
        <end position="275"/>
    </location>
</feature>
<dbReference type="InterPro" id="IPR050879">
    <property type="entry name" value="Acyltransferase_3"/>
</dbReference>
<feature type="domain" description="Acyltransferase 3" evidence="2">
    <location>
        <begin position="43"/>
        <end position="363"/>
    </location>
</feature>
<dbReference type="EMBL" id="CP041764">
    <property type="protein sequence ID" value="QHA89214.1"/>
    <property type="molecule type" value="Genomic_DNA"/>
</dbReference>
<sequence length="376" mass="43013">MEFTQLTLAITISIIISALLTAACLQSMKLIPDIKYPVNEYRSISGARGLAAFFVYVNHAPSMLTNMGYTVPGVSQWGWIYANLGSFGVQIFFCITGFLFFDRIIKCDGKLDWNRFYESRIRRIAPLFYFVCIIYLVIVFVSNMSLHIDKHDMLTISGLITFGFIDSSMTIGGFKLYPLNSVIWTLIHEWRFYFVLPLIAYTYCNKKYGMPLLVVAVAIAVVDFKNSAVVCWPYFLTGIVVAILANRKYNLSKTVKYLMAALALACFVVTSGIMVDNGYHWSRFILSSVFFACIVLANPFYMHFKPMRYLGEISYSVYLLHLPVLYLSIKAIGTFVDISNLSQNEYWLIMVMIAPVVVLVSSLSFRFIEYRYMKKK</sequence>
<name>A0ABX6GSF0_9GAMM</name>
<feature type="transmembrane region" description="Helical" evidence="1">
    <location>
        <begin position="6"/>
        <end position="25"/>
    </location>
</feature>
<organism evidence="3 4">
    <name type="scientific">Serratia rhizosphaerae</name>
    <dbReference type="NCBI Taxonomy" id="2597702"/>
    <lineage>
        <taxon>Bacteria</taxon>
        <taxon>Pseudomonadati</taxon>
        <taxon>Pseudomonadota</taxon>
        <taxon>Gammaproteobacteria</taxon>
        <taxon>Enterobacterales</taxon>
        <taxon>Yersiniaceae</taxon>
        <taxon>Serratia</taxon>
    </lineage>
</organism>
<dbReference type="InterPro" id="IPR002656">
    <property type="entry name" value="Acyl_transf_3_dom"/>
</dbReference>
<keyword evidence="3" id="KW-0012">Acyltransferase</keyword>
<feature type="transmembrane region" description="Helical" evidence="1">
    <location>
        <begin position="154"/>
        <end position="174"/>
    </location>
</feature>
<dbReference type="PANTHER" id="PTHR23028:SF53">
    <property type="entry name" value="ACYL_TRANSF_3 DOMAIN-CONTAINING PROTEIN"/>
    <property type="match status" value="1"/>
</dbReference>
<dbReference type="Proteomes" id="UP000430368">
    <property type="component" value="Chromosome"/>
</dbReference>
<protein>
    <submittedName>
        <fullName evidence="3">Acyltransferase</fullName>
    </submittedName>
</protein>
<gene>
    <name evidence="3" type="ORF">FO014_20725</name>
</gene>
<accession>A0ABX6GSF0</accession>
<feature type="transmembrane region" description="Helical" evidence="1">
    <location>
        <begin position="212"/>
        <end position="245"/>
    </location>
</feature>
<dbReference type="RefSeq" id="WP_160030884.1">
    <property type="nucleotide sequence ID" value="NZ_CP041764.1"/>
</dbReference>
<keyword evidence="4" id="KW-1185">Reference proteome</keyword>